<dbReference type="Proteomes" id="UP000276215">
    <property type="component" value="Unassembled WGS sequence"/>
</dbReference>
<name>A0A3N4K0A8_9PEZI</name>
<reference evidence="1 2" key="1">
    <citation type="journal article" date="2018" name="Nat. Ecol. Evol.">
        <title>Pezizomycetes genomes reveal the molecular basis of ectomycorrhizal truffle lifestyle.</title>
        <authorList>
            <person name="Murat C."/>
            <person name="Payen T."/>
            <person name="Noel B."/>
            <person name="Kuo A."/>
            <person name="Morin E."/>
            <person name="Chen J."/>
            <person name="Kohler A."/>
            <person name="Krizsan K."/>
            <person name="Balestrini R."/>
            <person name="Da Silva C."/>
            <person name="Montanini B."/>
            <person name="Hainaut M."/>
            <person name="Levati E."/>
            <person name="Barry K.W."/>
            <person name="Belfiori B."/>
            <person name="Cichocki N."/>
            <person name="Clum A."/>
            <person name="Dockter R.B."/>
            <person name="Fauchery L."/>
            <person name="Guy J."/>
            <person name="Iotti M."/>
            <person name="Le Tacon F."/>
            <person name="Lindquist E.A."/>
            <person name="Lipzen A."/>
            <person name="Malagnac F."/>
            <person name="Mello A."/>
            <person name="Molinier V."/>
            <person name="Miyauchi S."/>
            <person name="Poulain J."/>
            <person name="Riccioni C."/>
            <person name="Rubini A."/>
            <person name="Sitrit Y."/>
            <person name="Splivallo R."/>
            <person name="Traeger S."/>
            <person name="Wang M."/>
            <person name="Zifcakova L."/>
            <person name="Wipf D."/>
            <person name="Zambonelli A."/>
            <person name="Paolocci F."/>
            <person name="Nowrousian M."/>
            <person name="Ottonello S."/>
            <person name="Baldrian P."/>
            <person name="Spatafora J.W."/>
            <person name="Henrissat B."/>
            <person name="Nagy L.G."/>
            <person name="Aury J.M."/>
            <person name="Wincker P."/>
            <person name="Grigoriev I.V."/>
            <person name="Bonfante P."/>
            <person name="Martin F.M."/>
        </authorList>
    </citation>
    <scope>NUCLEOTIDE SEQUENCE [LARGE SCALE GENOMIC DNA]</scope>
    <source>
        <strain evidence="1 2">120613-1</strain>
    </source>
</reference>
<keyword evidence="2" id="KW-1185">Reference proteome</keyword>
<protein>
    <submittedName>
        <fullName evidence="1">Uncharacterized protein</fullName>
    </submittedName>
</protein>
<dbReference type="AlphaFoldDB" id="A0A3N4K0A8"/>
<dbReference type="EMBL" id="ML120365">
    <property type="protein sequence ID" value="RPB02948.1"/>
    <property type="molecule type" value="Genomic_DNA"/>
</dbReference>
<accession>A0A3N4K0A8</accession>
<gene>
    <name evidence="1" type="ORF">L873DRAFT_329602</name>
</gene>
<organism evidence="1 2">
    <name type="scientific">Choiromyces venosus 120613-1</name>
    <dbReference type="NCBI Taxonomy" id="1336337"/>
    <lineage>
        <taxon>Eukaryota</taxon>
        <taxon>Fungi</taxon>
        <taxon>Dikarya</taxon>
        <taxon>Ascomycota</taxon>
        <taxon>Pezizomycotina</taxon>
        <taxon>Pezizomycetes</taxon>
        <taxon>Pezizales</taxon>
        <taxon>Tuberaceae</taxon>
        <taxon>Choiromyces</taxon>
    </lineage>
</organism>
<evidence type="ECO:0000313" key="1">
    <source>
        <dbReference type="EMBL" id="RPB02948.1"/>
    </source>
</evidence>
<sequence length="100" mass="11244">MPVSISHNQIFPGIATPDVMVSGVAVFSMSRSTPGKYCNDVGIKRRHSKPKIRTRATSPKKVMTYWGFEIAPLGSEEFVRIGRYSDHVTFSHKPASREYE</sequence>
<proteinExistence type="predicted"/>
<evidence type="ECO:0000313" key="2">
    <source>
        <dbReference type="Proteomes" id="UP000276215"/>
    </source>
</evidence>